<feature type="domain" description="ABM" evidence="1">
    <location>
        <begin position="5"/>
        <end position="46"/>
    </location>
</feature>
<dbReference type="AlphaFoldDB" id="A0A918LAY5"/>
<evidence type="ECO:0000313" key="2">
    <source>
        <dbReference type="EMBL" id="GGS24912.1"/>
    </source>
</evidence>
<dbReference type="Gene3D" id="3.30.70.100">
    <property type="match status" value="1"/>
</dbReference>
<dbReference type="Proteomes" id="UP000606194">
    <property type="component" value="Unassembled WGS sequence"/>
</dbReference>
<sequence>MFGQVEKEPGTLLCLMHVSSEDPDVVWMCECFADEAAFERAVSLVHAEVTKRLRELCVAGTEAYRLGLVAGKGLPRRLGTTRVPTVRRRRPRFRRG</sequence>
<gene>
    <name evidence="2" type="ORF">GCM10010269_74520</name>
</gene>
<name>A0A918LAY5_9ACTN</name>
<evidence type="ECO:0000313" key="3">
    <source>
        <dbReference type="Proteomes" id="UP000606194"/>
    </source>
</evidence>
<dbReference type="SUPFAM" id="SSF54909">
    <property type="entry name" value="Dimeric alpha+beta barrel"/>
    <property type="match status" value="1"/>
</dbReference>
<dbReference type="InterPro" id="IPR011008">
    <property type="entry name" value="Dimeric_a/b-barrel"/>
</dbReference>
<proteinExistence type="predicted"/>
<reference evidence="2" key="2">
    <citation type="submission" date="2020-09" db="EMBL/GenBank/DDBJ databases">
        <authorList>
            <person name="Sun Q."/>
            <person name="Ohkuma M."/>
        </authorList>
    </citation>
    <scope>NUCLEOTIDE SEQUENCE</scope>
    <source>
        <strain evidence="2">JCM 4386</strain>
    </source>
</reference>
<accession>A0A918LAY5</accession>
<evidence type="ECO:0000259" key="1">
    <source>
        <dbReference type="Pfam" id="PF03992"/>
    </source>
</evidence>
<reference evidence="2" key="1">
    <citation type="journal article" date="2014" name="Int. J. Syst. Evol. Microbiol.">
        <title>Complete genome sequence of Corynebacterium casei LMG S-19264T (=DSM 44701T), isolated from a smear-ripened cheese.</title>
        <authorList>
            <consortium name="US DOE Joint Genome Institute (JGI-PGF)"/>
            <person name="Walter F."/>
            <person name="Albersmeier A."/>
            <person name="Kalinowski J."/>
            <person name="Ruckert C."/>
        </authorList>
    </citation>
    <scope>NUCLEOTIDE SEQUENCE</scope>
    <source>
        <strain evidence="2">JCM 4386</strain>
    </source>
</reference>
<protein>
    <recommendedName>
        <fullName evidence="1">ABM domain-containing protein</fullName>
    </recommendedName>
</protein>
<dbReference type="InterPro" id="IPR007138">
    <property type="entry name" value="ABM_dom"/>
</dbReference>
<keyword evidence="3" id="KW-1185">Reference proteome</keyword>
<organism evidence="2 3">
    <name type="scientific">Streptomyces humidus</name>
    <dbReference type="NCBI Taxonomy" id="52259"/>
    <lineage>
        <taxon>Bacteria</taxon>
        <taxon>Bacillati</taxon>
        <taxon>Actinomycetota</taxon>
        <taxon>Actinomycetes</taxon>
        <taxon>Kitasatosporales</taxon>
        <taxon>Streptomycetaceae</taxon>
        <taxon>Streptomyces</taxon>
    </lineage>
</organism>
<dbReference type="Pfam" id="PF03992">
    <property type="entry name" value="ABM"/>
    <property type="match status" value="1"/>
</dbReference>
<dbReference type="EMBL" id="BMTL01000045">
    <property type="protein sequence ID" value="GGS24912.1"/>
    <property type="molecule type" value="Genomic_DNA"/>
</dbReference>
<comment type="caution">
    <text evidence="2">The sequence shown here is derived from an EMBL/GenBank/DDBJ whole genome shotgun (WGS) entry which is preliminary data.</text>
</comment>